<accession>A0AAN9TK78</accession>
<evidence type="ECO:0000313" key="3">
    <source>
        <dbReference type="Proteomes" id="UP001367676"/>
    </source>
</evidence>
<evidence type="ECO:0000256" key="1">
    <source>
        <dbReference type="SAM" id="MobiDB-lite"/>
    </source>
</evidence>
<sequence>MEEHTNIRRETKRKPEEKKEFNFRVNELSVPDASLTLLRDATCITAKANKVDPPLFVPSISYPAFIHLHPSGYNTELLENAAAFPRYAYNHDSSDYTDPLQRQLLFQNADKRLEAIFQSKDDEKQRKPSEFREDDYDQSANSILFQDEQKPEFHDLDRRYKRNVISATRVHPPQANRKTNPRETENPFGPVAPTTWKAYEYRPQSMPSQTRFRRSNTNKLGLSKRSERKIRGDDWNYELNNIRTGRPLETSDYNKEFPDMSFFIPIQTQPLTLSNTKSDSTSSTYSDQLVALMRTAFDAKNRNTE</sequence>
<feature type="compositionally biased region" description="Basic and acidic residues" evidence="1">
    <location>
        <begin position="117"/>
        <end position="131"/>
    </location>
</feature>
<feature type="region of interest" description="Disordered" evidence="1">
    <location>
        <begin position="117"/>
        <end position="148"/>
    </location>
</feature>
<keyword evidence="3" id="KW-1185">Reference proteome</keyword>
<dbReference type="EMBL" id="JBBCAQ010000036">
    <property type="protein sequence ID" value="KAK7576027.1"/>
    <property type="molecule type" value="Genomic_DNA"/>
</dbReference>
<dbReference type="AlphaFoldDB" id="A0AAN9TK78"/>
<evidence type="ECO:0000313" key="2">
    <source>
        <dbReference type="EMBL" id="KAK7576027.1"/>
    </source>
</evidence>
<feature type="region of interest" description="Disordered" evidence="1">
    <location>
        <begin position="171"/>
        <end position="191"/>
    </location>
</feature>
<name>A0AAN9TK78_9HEMI</name>
<reference evidence="2 3" key="1">
    <citation type="submission" date="2024-03" db="EMBL/GenBank/DDBJ databases">
        <title>Adaptation during the transition from Ophiocordyceps entomopathogen to insect associate is accompanied by gene loss and intensified selection.</title>
        <authorList>
            <person name="Ward C.M."/>
            <person name="Onetto C.A."/>
            <person name="Borneman A.R."/>
        </authorList>
    </citation>
    <scope>NUCLEOTIDE SEQUENCE [LARGE SCALE GENOMIC DNA]</scope>
    <source>
        <strain evidence="2">AWRI1</strain>
        <tissue evidence="2">Single Adult Female</tissue>
    </source>
</reference>
<gene>
    <name evidence="2" type="ORF">V9T40_012313</name>
</gene>
<organism evidence="2 3">
    <name type="scientific">Parthenolecanium corni</name>
    <dbReference type="NCBI Taxonomy" id="536013"/>
    <lineage>
        <taxon>Eukaryota</taxon>
        <taxon>Metazoa</taxon>
        <taxon>Ecdysozoa</taxon>
        <taxon>Arthropoda</taxon>
        <taxon>Hexapoda</taxon>
        <taxon>Insecta</taxon>
        <taxon>Pterygota</taxon>
        <taxon>Neoptera</taxon>
        <taxon>Paraneoptera</taxon>
        <taxon>Hemiptera</taxon>
        <taxon>Sternorrhyncha</taxon>
        <taxon>Coccoidea</taxon>
        <taxon>Coccidae</taxon>
        <taxon>Parthenolecanium</taxon>
    </lineage>
</organism>
<protein>
    <submittedName>
        <fullName evidence="2">Uncharacterized protein</fullName>
    </submittedName>
</protein>
<proteinExistence type="predicted"/>
<dbReference type="Proteomes" id="UP001367676">
    <property type="component" value="Unassembled WGS sequence"/>
</dbReference>
<comment type="caution">
    <text evidence="2">The sequence shown here is derived from an EMBL/GenBank/DDBJ whole genome shotgun (WGS) entry which is preliminary data.</text>
</comment>